<name>A0A847D8Z3_9LACT</name>
<evidence type="ECO:0000313" key="6">
    <source>
        <dbReference type="Proteomes" id="UP000589373"/>
    </source>
</evidence>
<keyword evidence="2" id="KW-0547">Nucleotide-binding</keyword>
<comment type="similarity">
    <text evidence="2">Belongs to the 5'-nucleotidase family.</text>
</comment>
<organism evidence="5 6">
    <name type="scientific">Trichococcus flocculiformis</name>
    <dbReference type="NCBI Taxonomy" id="82803"/>
    <lineage>
        <taxon>Bacteria</taxon>
        <taxon>Bacillati</taxon>
        <taxon>Bacillota</taxon>
        <taxon>Bacilli</taxon>
        <taxon>Lactobacillales</taxon>
        <taxon>Carnobacteriaceae</taxon>
        <taxon>Trichococcus</taxon>
    </lineage>
</organism>
<feature type="non-terminal residue" evidence="5">
    <location>
        <position position="489"/>
    </location>
</feature>
<evidence type="ECO:0000313" key="5">
    <source>
        <dbReference type="EMBL" id="NLD33205.1"/>
    </source>
</evidence>
<dbReference type="PANTHER" id="PTHR11575">
    <property type="entry name" value="5'-NUCLEOTIDASE-RELATED"/>
    <property type="match status" value="1"/>
</dbReference>
<dbReference type="AlphaFoldDB" id="A0A847D8Z3"/>
<dbReference type="Proteomes" id="UP000589373">
    <property type="component" value="Unassembled WGS sequence"/>
</dbReference>
<sequence>MDNQRLKRFTILHSNDMHGDFLAEVDHGNGEMIGGLALLSGYINQVRSQEKNVIYTISGDMVQGSIIDSEYKGISTIEIMNYLSPDVASLGNHELDYGLPHLLFLEKMANFPIINANLYIKKYNKRLMLPYLILNVDGFDILFIGILTETVLDSLKQDQQIGTFISLEDAALEVGRICDVYKNDDIDLTILLTHIGLDSDRQLAALLNPDWGVDMMLGGHSHSFMEQPELVNNILIAQAAVGTDQIGRFDITVDDDTNAIVEWKWELIPIRSDKIQPDEEMHKFIECYKSKVDAKYNTLLCRFAKKLSHPMREVETELGNLISDVFAENAELDVAFIGSGSIRSKELGPVVTLGDLKQTFPYDDSYSRYVVDGAKLRKIFAHIMRKSNRNSEGECFQVNNSVKAVFDDSQDKLISLKINGLEVDDEQEFKIGIQSYHYNNCQKNLNISEEELSMIARPKVVVSSMSAVLDEYLRHHQNLNAAVEGRLVY</sequence>
<dbReference type="InterPro" id="IPR036907">
    <property type="entry name" value="5'-Nucleotdase_C_sf"/>
</dbReference>
<dbReference type="InterPro" id="IPR029052">
    <property type="entry name" value="Metallo-depent_PP-like"/>
</dbReference>
<evidence type="ECO:0000256" key="1">
    <source>
        <dbReference type="ARBA" id="ARBA00022729"/>
    </source>
</evidence>
<dbReference type="SUPFAM" id="SSF55816">
    <property type="entry name" value="5'-nucleotidase (syn. UDP-sugar hydrolase), C-terminal domain"/>
    <property type="match status" value="1"/>
</dbReference>
<feature type="domain" description="Calcineurin-like phosphoesterase" evidence="3">
    <location>
        <begin position="10"/>
        <end position="223"/>
    </location>
</feature>
<dbReference type="CDD" id="cd00845">
    <property type="entry name" value="MPP_UshA_N_like"/>
    <property type="match status" value="1"/>
</dbReference>
<dbReference type="GO" id="GO:0009166">
    <property type="term" value="P:nucleotide catabolic process"/>
    <property type="evidence" value="ECO:0007669"/>
    <property type="project" value="InterPro"/>
</dbReference>
<dbReference type="EMBL" id="JAAZCD010000316">
    <property type="protein sequence ID" value="NLD33205.1"/>
    <property type="molecule type" value="Genomic_DNA"/>
</dbReference>
<dbReference type="SUPFAM" id="SSF56300">
    <property type="entry name" value="Metallo-dependent phosphatases"/>
    <property type="match status" value="1"/>
</dbReference>
<dbReference type="Pfam" id="PF02872">
    <property type="entry name" value="5_nucleotid_C"/>
    <property type="match status" value="1"/>
</dbReference>
<dbReference type="Gene3D" id="3.90.780.10">
    <property type="entry name" value="5'-Nucleotidase, C-terminal domain"/>
    <property type="match status" value="1"/>
</dbReference>
<dbReference type="GO" id="GO:0000166">
    <property type="term" value="F:nucleotide binding"/>
    <property type="evidence" value="ECO:0007669"/>
    <property type="project" value="UniProtKB-KW"/>
</dbReference>
<feature type="domain" description="5'-Nucleotidase C-terminal" evidence="4">
    <location>
        <begin position="311"/>
        <end position="439"/>
    </location>
</feature>
<protein>
    <submittedName>
        <fullName evidence="5">Bifunctional metallophosphatase/5'-nucleotidase</fullName>
    </submittedName>
</protein>
<dbReference type="InterPro" id="IPR004843">
    <property type="entry name" value="Calcineurin-like_PHP"/>
</dbReference>
<dbReference type="Pfam" id="PF00149">
    <property type="entry name" value="Metallophos"/>
    <property type="match status" value="1"/>
</dbReference>
<gene>
    <name evidence="5" type="ORF">GX662_13280</name>
</gene>
<dbReference type="InterPro" id="IPR006179">
    <property type="entry name" value="5_nucleotidase/apyrase"/>
</dbReference>
<evidence type="ECO:0000259" key="4">
    <source>
        <dbReference type="Pfam" id="PF02872"/>
    </source>
</evidence>
<proteinExistence type="inferred from homology"/>
<keyword evidence="1" id="KW-0732">Signal</keyword>
<keyword evidence="2" id="KW-0378">Hydrolase</keyword>
<accession>A0A847D8Z3</accession>
<dbReference type="PANTHER" id="PTHR11575:SF24">
    <property type="entry name" value="5'-NUCLEOTIDASE"/>
    <property type="match status" value="1"/>
</dbReference>
<dbReference type="RefSeq" id="WP_276648807.1">
    <property type="nucleotide sequence ID" value="NZ_JAAZCD010000316.1"/>
</dbReference>
<dbReference type="PRINTS" id="PR01607">
    <property type="entry name" value="APYRASEFAMLY"/>
</dbReference>
<evidence type="ECO:0000256" key="2">
    <source>
        <dbReference type="RuleBase" id="RU362119"/>
    </source>
</evidence>
<dbReference type="InterPro" id="IPR008334">
    <property type="entry name" value="5'-Nucleotdase_C"/>
</dbReference>
<dbReference type="Gene3D" id="3.60.21.10">
    <property type="match status" value="1"/>
</dbReference>
<dbReference type="GO" id="GO:0016787">
    <property type="term" value="F:hydrolase activity"/>
    <property type="evidence" value="ECO:0007669"/>
    <property type="project" value="UniProtKB-KW"/>
</dbReference>
<evidence type="ECO:0000259" key="3">
    <source>
        <dbReference type="Pfam" id="PF00149"/>
    </source>
</evidence>
<comment type="caution">
    <text evidence="5">The sequence shown here is derived from an EMBL/GenBank/DDBJ whole genome shotgun (WGS) entry which is preliminary data.</text>
</comment>
<dbReference type="GO" id="GO:0030288">
    <property type="term" value="C:outer membrane-bounded periplasmic space"/>
    <property type="evidence" value="ECO:0007669"/>
    <property type="project" value="TreeGrafter"/>
</dbReference>
<reference evidence="5 6" key="1">
    <citation type="journal article" date="2020" name="Biotechnol. Biofuels">
        <title>New insights from the biogas microbiome by comprehensive genome-resolved metagenomics of nearly 1600 species originating from multiple anaerobic digesters.</title>
        <authorList>
            <person name="Campanaro S."/>
            <person name="Treu L."/>
            <person name="Rodriguez-R L.M."/>
            <person name="Kovalovszki A."/>
            <person name="Ziels R.M."/>
            <person name="Maus I."/>
            <person name="Zhu X."/>
            <person name="Kougias P.G."/>
            <person name="Basile A."/>
            <person name="Luo G."/>
            <person name="Schluter A."/>
            <person name="Konstantinidis K.T."/>
            <person name="Angelidaki I."/>
        </authorList>
    </citation>
    <scope>NUCLEOTIDE SEQUENCE [LARGE SCALE GENOMIC DNA]</scope>
    <source>
        <strain evidence="5">AS07pgkLD_105</strain>
    </source>
</reference>